<dbReference type="AlphaFoldDB" id="A0A1D1YSJ6"/>
<dbReference type="Pfam" id="PF05686">
    <property type="entry name" value="Glyco_transf_90"/>
    <property type="match status" value="1"/>
</dbReference>
<proteinExistence type="predicted"/>
<protein>
    <submittedName>
        <fullName evidence="3">Protein lin-3</fullName>
    </submittedName>
</protein>
<accession>A0A1D1YSJ6</accession>
<feature type="non-terminal residue" evidence="3">
    <location>
        <position position="134"/>
    </location>
</feature>
<sequence>MEQERERAMKQQNSTPVSRICLPSFMHRKGSGNPYLPSTAAHLLFFFLLLLFLLFFSFQWRDMSKIGDVLGFRAPLSCPPSNTAAGASCPAAAAASLSRRPAAAGEKEEEVGSCPEYFRWIHEDLRPWQGKGIT</sequence>
<organism evidence="3">
    <name type="scientific">Anthurium amnicola</name>
    <dbReference type="NCBI Taxonomy" id="1678845"/>
    <lineage>
        <taxon>Eukaryota</taxon>
        <taxon>Viridiplantae</taxon>
        <taxon>Streptophyta</taxon>
        <taxon>Embryophyta</taxon>
        <taxon>Tracheophyta</taxon>
        <taxon>Spermatophyta</taxon>
        <taxon>Magnoliopsida</taxon>
        <taxon>Liliopsida</taxon>
        <taxon>Araceae</taxon>
        <taxon>Pothoideae</taxon>
        <taxon>Potheae</taxon>
        <taxon>Anthurium</taxon>
    </lineage>
</organism>
<evidence type="ECO:0000256" key="1">
    <source>
        <dbReference type="SAM" id="Phobius"/>
    </source>
</evidence>
<keyword evidence="1" id="KW-0472">Membrane</keyword>
<feature type="transmembrane region" description="Helical" evidence="1">
    <location>
        <begin position="35"/>
        <end position="56"/>
    </location>
</feature>
<name>A0A1D1YSJ6_9ARAE</name>
<dbReference type="InterPro" id="IPR006598">
    <property type="entry name" value="CAP10"/>
</dbReference>
<evidence type="ECO:0000313" key="3">
    <source>
        <dbReference type="EMBL" id="JAT57628.1"/>
    </source>
</evidence>
<gene>
    <name evidence="3" type="primary">lin-3</name>
    <name evidence="3" type="ORF">g.14404</name>
</gene>
<reference evidence="3" key="1">
    <citation type="submission" date="2015-07" db="EMBL/GenBank/DDBJ databases">
        <title>Transcriptome Assembly of Anthurium amnicola.</title>
        <authorList>
            <person name="Suzuki J."/>
        </authorList>
    </citation>
    <scope>NUCLEOTIDE SEQUENCE</scope>
</reference>
<keyword evidence="1" id="KW-0812">Transmembrane</keyword>
<evidence type="ECO:0000259" key="2">
    <source>
        <dbReference type="Pfam" id="PF05686"/>
    </source>
</evidence>
<keyword evidence="1" id="KW-1133">Transmembrane helix</keyword>
<feature type="domain" description="Glycosyl transferase CAP10" evidence="2">
    <location>
        <begin position="111"/>
        <end position="134"/>
    </location>
</feature>
<dbReference type="EMBL" id="GDJX01010308">
    <property type="protein sequence ID" value="JAT57628.1"/>
    <property type="molecule type" value="Transcribed_RNA"/>
</dbReference>